<keyword evidence="10" id="KW-1185">Reference proteome</keyword>
<dbReference type="GO" id="GO:0008049">
    <property type="term" value="P:male courtship behavior"/>
    <property type="evidence" value="ECO:0007669"/>
    <property type="project" value="TreeGrafter"/>
</dbReference>
<dbReference type="AlphaFoldDB" id="A0A8J2HGF4"/>
<dbReference type="PANTHER" id="PTHR21143">
    <property type="entry name" value="INVERTEBRATE GUSTATORY RECEPTOR"/>
    <property type="match status" value="1"/>
</dbReference>
<dbReference type="GO" id="GO:0043025">
    <property type="term" value="C:neuronal cell body"/>
    <property type="evidence" value="ECO:0007669"/>
    <property type="project" value="TreeGrafter"/>
</dbReference>
<sequence length="313" mass="36127">MNNNLVVICNKNFKTINRGYPVYSNSSNRKVPPSSLGGFVIRLRLIELCKTKLFGYIYVIGILILYYTLIYFTKEEADKVYEYLDMTTICVAKIRQIEYYVNVMVLGLMLITSGFKFNLGTIGVYSNLNEIDKKLKLLNQKLNYDKYMRDNILNITGVVISTILIGLTDYSSIKNAATYGFMLILTFITHFIGISAHLYIVYMTFGEQNYIVDLIVEFLWACFYFGKLIYIISACHSFKQEGKRASKLLHECRIDSDHNLLKQETESFARQVRNVDIKITASNLFTIDYPALWKIVLGQTAYVFFLSQFTSTK</sequence>
<dbReference type="GO" id="GO:0030424">
    <property type="term" value="C:axon"/>
    <property type="evidence" value="ECO:0007669"/>
    <property type="project" value="TreeGrafter"/>
</dbReference>
<gene>
    <name evidence="9" type="ORF">HICCMSTLAB_LOCUS7402</name>
</gene>
<dbReference type="OrthoDB" id="7684083at2759"/>
<evidence type="ECO:0000256" key="5">
    <source>
        <dbReference type="ARBA" id="ARBA00023136"/>
    </source>
</evidence>
<dbReference type="GO" id="GO:0005886">
    <property type="term" value="C:plasma membrane"/>
    <property type="evidence" value="ECO:0007669"/>
    <property type="project" value="UniProtKB-SubCell"/>
</dbReference>
<keyword evidence="6 8" id="KW-0675">Receptor</keyword>
<feature type="transmembrane region" description="Helical" evidence="8">
    <location>
        <begin position="103"/>
        <end position="126"/>
    </location>
</feature>
<feature type="transmembrane region" description="Helical" evidence="8">
    <location>
        <begin position="147"/>
        <end position="167"/>
    </location>
</feature>
<reference evidence="9" key="1">
    <citation type="submission" date="2021-04" db="EMBL/GenBank/DDBJ databases">
        <authorList>
            <person name="Chebbi M.A.C M."/>
        </authorList>
    </citation>
    <scope>NUCLEOTIDE SEQUENCE</scope>
</reference>
<dbReference type="EMBL" id="CAJNRD030001120">
    <property type="protein sequence ID" value="CAG5094076.1"/>
    <property type="molecule type" value="Genomic_DNA"/>
</dbReference>
<dbReference type="PANTHER" id="PTHR21143:SF133">
    <property type="entry name" value="GUSTATORY AND PHEROMONE RECEPTOR 32A-RELATED"/>
    <property type="match status" value="1"/>
</dbReference>
<dbReference type="Proteomes" id="UP000786811">
    <property type="component" value="Unassembled WGS sequence"/>
</dbReference>
<evidence type="ECO:0000256" key="8">
    <source>
        <dbReference type="RuleBase" id="RU363108"/>
    </source>
</evidence>
<evidence type="ECO:0000313" key="10">
    <source>
        <dbReference type="Proteomes" id="UP000786811"/>
    </source>
</evidence>
<evidence type="ECO:0000256" key="2">
    <source>
        <dbReference type="ARBA" id="ARBA00022475"/>
    </source>
</evidence>
<comment type="caution">
    <text evidence="9">The sequence shown here is derived from an EMBL/GenBank/DDBJ whole genome shotgun (WGS) entry which is preliminary data.</text>
</comment>
<keyword evidence="2 8" id="KW-1003">Cell membrane</keyword>
<feature type="transmembrane region" description="Helical" evidence="8">
    <location>
        <begin position="179"/>
        <end position="202"/>
    </location>
</feature>
<evidence type="ECO:0000313" key="9">
    <source>
        <dbReference type="EMBL" id="CAG5094076.1"/>
    </source>
</evidence>
<name>A0A8J2HGF4_COTCN</name>
<keyword evidence="3 8" id="KW-0812">Transmembrane</keyword>
<evidence type="ECO:0000256" key="1">
    <source>
        <dbReference type="ARBA" id="ARBA00004651"/>
    </source>
</evidence>
<dbReference type="Pfam" id="PF08395">
    <property type="entry name" value="7tm_7"/>
    <property type="match status" value="1"/>
</dbReference>
<accession>A0A8J2HGF4</accession>
<evidence type="ECO:0000256" key="6">
    <source>
        <dbReference type="ARBA" id="ARBA00023170"/>
    </source>
</evidence>
<keyword evidence="4 8" id="KW-1133">Transmembrane helix</keyword>
<dbReference type="GO" id="GO:0007635">
    <property type="term" value="P:chemosensory behavior"/>
    <property type="evidence" value="ECO:0007669"/>
    <property type="project" value="TreeGrafter"/>
</dbReference>
<organism evidence="9 10">
    <name type="scientific">Cotesia congregata</name>
    <name type="common">Parasitoid wasp</name>
    <name type="synonym">Apanteles congregatus</name>
    <dbReference type="NCBI Taxonomy" id="51543"/>
    <lineage>
        <taxon>Eukaryota</taxon>
        <taxon>Metazoa</taxon>
        <taxon>Ecdysozoa</taxon>
        <taxon>Arthropoda</taxon>
        <taxon>Hexapoda</taxon>
        <taxon>Insecta</taxon>
        <taxon>Pterygota</taxon>
        <taxon>Neoptera</taxon>
        <taxon>Endopterygota</taxon>
        <taxon>Hymenoptera</taxon>
        <taxon>Apocrita</taxon>
        <taxon>Ichneumonoidea</taxon>
        <taxon>Braconidae</taxon>
        <taxon>Microgastrinae</taxon>
        <taxon>Cotesia</taxon>
    </lineage>
</organism>
<evidence type="ECO:0000256" key="3">
    <source>
        <dbReference type="ARBA" id="ARBA00022692"/>
    </source>
</evidence>
<comment type="caution">
    <text evidence="8">Lacks conserved residue(s) required for the propagation of feature annotation.</text>
</comment>
<evidence type="ECO:0000256" key="4">
    <source>
        <dbReference type="ARBA" id="ARBA00022989"/>
    </source>
</evidence>
<keyword evidence="5 8" id="KW-0472">Membrane</keyword>
<comment type="function">
    <text evidence="8">Gustatory receptor which mediates acceptance or avoidance behavior, depending on its substrates.</text>
</comment>
<feature type="transmembrane region" description="Helical" evidence="8">
    <location>
        <begin position="53"/>
        <end position="72"/>
    </location>
</feature>
<comment type="similarity">
    <text evidence="8">Belongs to the insect chemoreceptor superfamily. Gustatory receptor (GR) family.</text>
</comment>
<comment type="subcellular location">
    <subcellularLocation>
        <location evidence="1 8">Cell membrane</location>
        <topology evidence="1 8">Multi-pass membrane protein</topology>
    </subcellularLocation>
</comment>
<keyword evidence="7 8" id="KW-0807">Transducer</keyword>
<dbReference type="GO" id="GO:0030425">
    <property type="term" value="C:dendrite"/>
    <property type="evidence" value="ECO:0007669"/>
    <property type="project" value="TreeGrafter"/>
</dbReference>
<evidence type="ECO:0000256" key="7">
    <source>
        <dbReference type="ARBA" id="ARBA00023224"/>
    </source>
</evidence>
<feature type="transmembrane region" description="Helical" evidence="8">
    <location>
        <begin position="214"/>
        <end position="233"/>
    </location>
</feature>
<dbReference type="GO" id="GO:0007165">
    <property type="term" value="P:signal transduction"/>
    <property type="evidence" value="ECO:0007669"/>
    <property type="project" value="UniProtKB-KW"/>
</dbReference>
<protein>
    <recommendedName>
        <fullName evidence="8">Gustatory receptor</fullName>
    </recommendedName>
</protein>
<dbReference type="GO" id="GO:0050909">
    <property type="term" value="P:sensory perception of taste"/>
    <property type="evidence" value="ECO:0007669"/>
    <property type="project" value="InterPro"/>
</dbReference>
<dbReference type="InterPro" id="IPR013604">
    <property type="entry name" value="7TM_chemorcpt"/>
</dbReference>
<proteinExistence type="inferred from homology"/>